<dbReference type="EC" id="2.3.1.267" evidence="3"/>
<dbReference type="Gene3D" id="3.40.630.30">
    <property type="match status" value="1"/>
</dbReference>
<dbReference type="Proteomes" id="UP001189143">
    <property type="component" value="Unassembled WGS sequence"/>
</dbReference>
<comment type="caution">
    <text evidence="2">The sequence shown here is derived from an EMBL/GenBank/DDBJ whole genome shotgun (WGS) entry which is preliminary data.</text>
</comment>
<organism evidence="2 4">
    <name type="scientific">Clostridium neonatale</name>
    <dbReference type="NCBI Taxonomy" id="137838"/>
    <lineage>
        <taxon>Bacteria</taxon>
        <taxon>Bacillati</taxon>
        <taxon>Bacillota</taxon>
        <taxon>Clostridia</taxon>
        <taxon>Eubacteriales</taxon>
        <taxon>Clostridiaceae</taxon>
        <taxon>Clostridium</taxon>
    </lineage>
</organism>
<feature type="domain" description="N-acetyltransferase" evidence="1">
    <location>
        <begin position="11"/>
        <end position="167"/>
    </location>
</feature>
<proteinExistence type="predicted"/>
<sequence>MNTPTLETERLILRKFTENDLKAIYEIYSDEEVNTFLPWFPLKTMEEVKSFYEKQFVSKYNQKNAYNYAVCLKKDNVPIGYVNVSTEESYDFGYGLRKEFWHQGIITEASKAVVEQLKKDGIPYITATHDVNNPRSGGVMKQLGMKYQYSYEEQWKPKDILVTFRMYQLNFDGQKDRVYKKYWNKSDVHFVETDI</sequence>
<dbReference type="EMBL" id="CAKJVE010000004">
    <property type="protein sequence ID" value="CAG9709300.1"/>
    <property type="molecule type" value="Genomic_DNA"/>
</dbReference>
<dbReference type="PANTHER" id="PTHR43792:SF1">
    <property type="entry name" value="N-ACETYLTRANSFERASE DOMAIN-CONTAINING PROTEIN"/>
    <property type="match status" value="1"/>
</dbReference>
<dbReference type="Proteomes" id="UP000789738">
    <property type="component" value="Unassembled WGS sequence"/>
</dbReference>
<protein>
    <submittedName>
        <fullName evidence="2 3">N-acetyltransferase</fullName>
        <ecNumber evidence="3">2.3.1.267</ecNumber>
    </submittedName>
</protein>
<dbReference type="PANTHER" id="PTHR43792">
    <property type="entry name" value="GNAT FAMILY, PUTATIVE (AFU_ORTHOLOGUE AFUA_3G00765)-RELATED-RELATED"/>
    <property type="match status" value="1"/>
</dbReference>
<reference evidence="3" key="2">
    <citation type="submission" date="2022-10" db="EMBL/GenBank/DDBJ databases">
        <authorList>
            <person name="Aires J."/>
            <person name="Mesa V."/>
        </authorList>
    </citation>
    <scope>NUCLEOTIDE SEQUENCE</scope>
    <source>
        <strain evidence="3">Clostridium neonatale JD116</strain>
    </source>
</reference>
<gene>
    <name evidence="3" type="ORF">CNEO2_970010</name>
    <name evidence="2" type="ORF">CNEO_44118</name>
</gene>
<evidence type="ECO:0000313" key="4">
    <source>
        <dbReference type="Proteomes" id="UP000789738"/>
    </source>
</evidence>
<dbReference type="AlphaFoldDB" id="A0AA86K1Z5"/>
<evidence type="ECO:0000313" key="2">
    <source>
        <dbReference type="EMBL" id="CAG9709300.1"/>
    </source>
</evidence>
<keyword evidence="3" id="KW-0808">Transferase</keyword>
<accession>A0AA86K1Z5</accession>
<dbReference type="InterPro" id="IPR000182">
    <property type="entry name" value="GNAT_dom"/>
</dbReference>
<dbReference type="InterPro" id="IPR016181">
    <property type="entry name" value="Acyl_CoA_acyltransferase"/>
</dbReference>
<dbReference type="GO" id="GO:0008999">
    <property type="term" value="F:protein-N-terminal-alanine acetyltransferase activity"/>
    <property type="evidence" value="ECO:0007669"/>
    <property type="project" value="UniProtKB-EC"/>
</dbReference>
<reference evidence="2" key="1">
    <citation type="submission" date="2021-10" db="EMBL/GenBank/DDBJ databases">
        <authorList>
            <person name="Mesa V."/>
        </authorList>
    </citation>
    <scope>NUCLEOTIDE SEQUENCE</scope>
    <source>
        <strain evidence="2">CC3_PB</strain>
    </source>
</reference>
<evidence type="ECO:0000259" key="1">
    <source>
        <dbReference type="PROSITE" id="PS51186"/>
    </source>
</evidence>
<dbReference type="SUPFAM" id="SSF55729">
    <property type="entry name" value="Acyl-CoA N-acyltransferases (Nat)"/>
    <property type="match status" value="1"/>
</dbReference>
<dbReference type="RefSeq" id="WP_210887827.1">
    <property type="nucleotide sequence ID" value="NZ_CAKJVE010000004.1"/>
</dbReference>
<dbReference type="PROSITE" id="PS51186">
    <property type="entry name" value="GNAT"/>
    <property type="match status" value="1"/>
</dbReference>
<dbReference type="InterPro" id="IPR051531">
    <property type="entry name" value="N-acetyltransferase"/>
</dbReference>
<evidence type="ECO:0000313" key="3">
    <source>
        <dbReference type="EMBL" id="CAI3698300.1"/>
    </source>
</evidence>
<name>A0AA86K1Z5_9CLOT</name>
<dbReference type="Pfam" id="PF13302">
    <property type="entry name" value="Acetyltransf_3"/>
    <property type="match status" value="1"/>
</dbReference>
<dbReference type="EMBL" id="CAMTCP010000300">
    <property type="protein sequence ID" value="CAI3698300.1"/>
    <property type="molecule type" value="Genomic_DNA"/>
</dbReference>
<keyword evidence="3" id="KW-0012">Acyltransferase</keyword>